<evidence type="ECO:0000313" key="2">
    <source>
        <dbReference type="EMBL" id="OCL12486.1"/>
    </source>
</evidence>
<accession>A0A8E2F8P4</accession>
<feature type="compositionally biased region" description="Low complexity" evidence="1">
    <location>
        <begin position="972"/>
        <end position="985"/>
    </location>
</feature>
<dbReference type="AlphaFoldDB" id="A0A8E2F8P4"/>
<feature type="compositionally biased region" description="Basic and acidic residues" evidence="1">
    <location>
        <begin position="435"/>
        <end position="447"/>
    </location>
</feature>
<proteinExistence type="predicted"/>
<feature type="compositionally biased region" description="Basic and acidic residues" evidence="1">
    <location>
        <begin position="1018"/>
        <end position="1045"/>
    </location>
</feature>
<dbReference type="EMBL" id="KV748872">
    <property type="protein sequence ID" value="OCL12486.1"/>
    <property type="molecule type" value="Genomic_DNA"/>
</dbReference>
<feature type="compositionally biased region" description="Polar residues" evidence="1">
    <location>
        <begin position="451"/>
        <end position="460"/>
    </location>
</feature>
<feature type="compositionally biased region" description="Polar residues" evidence="1">
    <location>
        <begin position="554"/>
        <end position="571"/>
    </location>
</feature>
<dbReference type="Proteomes" id="UP000250140">
    <property type="component" value="Unassembled WGS sequence"/>
</dbReference>
<evidence type="ECO:0000256" key="1">
    <source>
        <dbReference type="SAM" id="MobiDB-lite"/>
    </source>
</evidence>
<dbReference type="OrthoDB" id="30417at2759"/>
<reference evidence="2 3" key="1">
    <citation type="journal article" date="2016" name="Nat. Commun.">
        <title>Ectomycorrhizal ecology is imprinted in the genome of the dominant symbiotic fungus Cenococcum geophilum.</title>
        <authorList>
            <consortium name="DOE Joint Genome Institute"/>
            <person name="Peter M."/>
            <person name="Kohler A."/>
            <person name="Ohm R.A."/>
            <person name="Kuo A."/>
            <person name="Krutzmann J."/>
            <person name="Morin E."/>
            <person name="Arend M."/>
            <person name="Barry K.W."/>
            <person name="Binder M."/>
            <person name="Choi C."/>
            <person name="Clum A."/>
            <person name="Copeland A."/>
            <person name="Grisel N."/>
            <person name="Haridas S."/>
            <person name="Kipfer T."/>
            <person name="LaButti K."/>
            <person name="Lindquist E."/>
            <person name="Lipzen A."/>
            <person name="Maire R."/>
            <person name="Meier B."/>
            <person name="Mihaltcheva S."/>
            <person name="Molinier V."/>
            <person name="Murat C."/>
            <person name="Poggeler S."/>
            <person name="Quandt C.A."/>
            <person name="Sperisen C."/>
            <person name="Tritt A."/>
            <person name="Tisserant E."/>
            <person name="Crous P.W."/>
            <person name="Henrissat B."/>
            <person name="Nehls U."/>
            <person name="Egli S."/>
            <person name="Spatafora J.W."/>
            <person name="Grigoriev I.V."/>
            <person name="Martin F.M."/>
        </authorList>
    </citation>
    <scope>NUCLEOTIDE SEQUENCE [LARGE SCALE GENOMIC DNA]</scope>
    <source>
        <strain evidence="2 3">CBS 207.34</strain>
    </source>
</reference>
<gene>
    <name evidence="2" type="ORF">AOQ84DRAFT_419610</name>
</gene>
<feature type="region of interest" description="Disordered" evidence="1">
    <location>
        <begin position="817"/>
        <end position="842"/>
    </location>
</feature>
<feature type="compositionally biased region" description="Polar residues" evidence="1">
    <location>
        <begin position="421"/>
        <end position="431"/>
    </location>
</feature>
<feature type="compositionally biased region" description="Polar residues" evidence="1">
    <location>
        <begin position="579"/>
        <end position="604"/>
    </location>
</feature>
<feature type="region of interest" description="Disordered" evidence="1">
    <location>
        <begin position="741"/>
        <end position="767"/>
    </location>
</feature>
<keyword evidence="3" id="KW-1185">Reference proteome</keyword>
<name>A0A8E2F8P4_9PEZI</name>
<protein>
    <submittedName>
        <fullName evidence="2">Uncharacterized protein</fullName>
    </submittedName>
</protein>
<organism evidence="2 3">
    <name type="scientific">Glonium stellatum</name>
    <dbReference type="NCBI Taxonomy" id="574774"/>
    <lineage>
        <taxon>Eukaryota</taxon>
        <taxon>Fungi</taxon>
        <taxon>Dikarya</taxon>
        <taxon>Ascomycota</taxon>
        <taxon>Pezizomycotina</taxon>
        <taxon>Dothideomycetes</taxon>
        <taxon>Pleosporomycetidae</taxon>
        <taxon>Gloniales</taxon>
        <taxon>Gloniaceae</taxon>
        <taxon>Glonium</taxon>
    </lineage>
</organism>
<feature type="region of interest" description="Disordered" evidence="1">
    <location>
        <begin position="531"/>
        <end position="653"/>
    </location>
</feature>
<feature type="compositionally biased region" description="Pro residues" evidence="1">
    <location>
        <begin position="473"/>
        <end position="487"/>
    </location>
</feature>
<feature type="compositionally biased region" description="Polar residues" evidence="1">
    <location>
        <begin position="624"/>
        <end position="648"/>
    </location>
</feature>
<feature type="compositionally biased region" description="Basic and acidic residues" evidence="1">
    <location>
        <begin position="995"/>
        <end position="1006"/>
    </location>
</feature>
<feature type="compositionally biased region" description="Polar residues" evidence="1">
    <location>
        <begin position="741"/>
        <end position="754"/>
    </location>
</feature>
<sequence>MTLAYKVEELLALRDSVSESAVSIEKFADEEVIKEHVLRPSASASVIAVHSENTGRQSITTSLLVGASANKKPSPSPSVKRGKAERLLKEHGSPPGMRVTAGGRVVPSDLQPLSSPRYTYNSKSQTTNRVSSIQGLQSQSVPDFSKVALNGSFAYNSGGQICHYVNNQFLPLNIVDGQIQGYISPQNSLYPFMPPVPGFVGQESDPNMLSVPGSLPGLSVPPSRNTSPTNPFTTMHGMDIPSRIRVLKSVQATKSAELKQLERQEVLQAEHRDEAWRSTVIKAKMKYITDIDLIRKAIKELEAFSLSSGTPAPNPALNAQFQQPLSQPSFPMTQRPEQVLPQIGLPVSSIGIQGNMYNPAAYMYPQFPATAIHPSEISQYSSETRAFSSTEASLAGARYQHTLPTVSSGGMAQAAGRDKSNQSPTWANSANRRSHAVEIKDPRDCAKKNVAQGSSLNPASPTYEPAKTSTPNVEPPPAFVPPTPSPIATPKCNDVVQAKCPWLFDRKESNDLPYEKPEERYLRHKPSISSVSTADFFPTNTHEHSSTRVAPPKITSNSEGSRASTSGNSGVPITPEKNWPSSPWNQDSRNTGGRKASTFSSQISPMEMRVSTWSQERNPIIERANSSVGTSSQKPGWNTVSRPSSNLGTPKPRSVISAVESRKPSTQRSATIQDVQSPLATNSTYTPVTYQEAYQAGFLHRGLPDDPEILRGYSDGLLASLKEDQPIGLGDFQRQNISSLSLRSKTSARQNDMRNYSPHDSGVSLSFSSRGADRATFSQENIRAININSLLPTATFGSTLSSGGSIWGAPPSGLPTGYPFYDQPANAQEPRQHTSSVNTGAPLFSQQPEKLVQKQYAEVPSTNQNRHTHKIVKGHPTQPERTFSHVPLPRQLSGNQMGYSEKATPLSLQRHYPGHKEYISEVNPTMHIAPARNADQRFSSGYDGAMDELAELMEPVNFAAVEPESKEASCFKSSSKVLKQKSSTSPAKLGGSPKKPGEHSPAKARLEQIANKVRRGKQREYEPKDKDPATMSGDEKKRWRENWRKRFRDIKNKEAEEIEQYKRENPLSN</sequence>
<feature type="compositionally biased region" description="Polar residues" evidence="1">
    <location>
        <begin position="833"/>
        <end position="842"/>
    </location>
</feature>
<feature type="region of interest" description="Disordered" evidence="1">
    <location>
        <begin position="405"/>
        <end position="490"/>
    </location>
</feature>
<feature type="region of interest" description="Disordered" evidence="1">
    <location>
        <begin position="969"/>
        <end position="1045"/>
    </location>
</feature>
<evidence type="ECO:0000313" key="3">
    <source>
        <dbReference type="Proteomes" id="UP000250140"/>
    </source>
</evidence>